<dbReference type="Pfam" id="PF14534">
    <property type="entry name" value="DUF4440"/>
    <property type="match status" value="1"/>
</dbReference>
<dbReference type="Proteomes" id="UP000568664">
    <property type="component" value="Unassembled WGS sequence"/>
</dbReference>
<dbReference type="EMBL" id="JABBXH010000001">
    <property type="protein sequence ID" value="NMP30040.1"/>
    <property type="molecule type" value="Genomic_DNA"/>
</dbReference>
<organism evidence="2 3">
    <name type="scientific">Thalassotalea algicola</name>
    <dbReference type="NCBI Taxonomy" id="2716224"/>
    <lineage>
        <taxon>Bacteria</taxon>
        <taxon>Pseudomonadati</taxon>
        <taxon>Pseudomonadota</taxon>
        <taxon>Gammaproteobacteria</taxon>
        <taxon>Alteromonadales</taxon>
        <taxon>Colwelliaceae</taxon>
        <taxon>Thalassotalea</taxon>
    </lineage>
</organism>
<evidence type="ECO:0000313" key="3">
    <source>
        <dbReference type="Proteomes" id="UP000568664"/>
    </source>
</evidence>
<dbReference type="SUPFAM" id="SSF54427">
    <property type="entry name" value="NTF2-like"/>
    <property type="match status" value="1"/>
</dbReference>
<dbReference type="RefSeq" id="WP_169073389.1">
    <property type="nucleotide sequence ID" value="NZ_JABBXH010000001.1"/>
</dbReference>
<dbReference type="InterPro" id="IPR032710">
    <property type="entry name" value="NTF2-like_dom_sf"/>
</dbReference>
<dbReference type="Gene3D" id="3.10.450.50">
    <property type="match status" value="1"/>
</dbReference>
<dbReference type="InterPro" id="IPR027843">
    <property type="entry name" value="DUF4440"/>
</dbReference>
<feature type="domain" description="DUF4440" evidence="1">
    <location>
        <begin position="4"/>
        <end position="109"/>
    </location>
</feature>
<accession>A0A7Y0LBJ2</accession>
<dbReference type="AlphaFoldDB" id="A0A7Y0LBJ2"/>
<evidence type="ECO:0000259" key="1">
    <source>
        <dbReference type="Pfam" id="PF14534"/>
    </source>
</evidence>
<evidence type="ECO:0000313" key="2">
    <source>
        <dbReference type="EMBL" id="NMP30040.1"/>
    </source>
</evidence>
<sequence>MEQLRTLEVELHQFETRSNFSRIDQLIHTSFIEIGYSGTVYAKSDILESLLNEAKPTYIVWSQEYQFIELAENIVQVMYKEARLDAQGKLSRHSIRTSIWQKELGNWQVRFHQATPTSSFERLAT</sequence>
<comment type="caution">
    <text evidence="2">The sequence shown here is derived from an EMBL/GenBank/DDBJ whole genome shotgun (WGS) entry which is preliminary data.</text>
</comment>
<reference evidence="2 3" key="1">
    <citation type="submission" date="2020-04" db="EMBL/GenBank/DDBJ databases">
        <title>Thalassotalea sp. M1531, isolated from the surface of marine red alga.</title>
        <authorList>
            <person name="Pang L."/>
            <person name="Lu D.-C."/>
        </authorList>
    </citation>
    <scope>NUCLEOTIDE SEQUENCE [LARGE SCALE GENOMIC DNA]</scope>
    <source>
        <strain evidence="2 3">M1531</strain>
    </source>
</reference>
<protein>
    <submittedName>
        <fullName evidence="2">Nuclear transport factor 2 family protein</fullName>
    </submittedName>
</protein>
<name>A0A7Y0LBJ2_9GAMM</name>
<proteinExistence type="predicted"/>
<gene>
    <name evidence="2" type="ORF">HII17_00575</name>
</gene>
<keyword evidence="3" id="KW-1185">Reference proteome</keyword>